<dbReference type="Proteomes" id="UP001597458">
    <property type="component" value="Unassembled WGS sequence"/>
</dbReference>
<accession>A0ABW5PSA5</accession>
<gene>
    <name evidence="1" type="ORF">ACFSTF_10565</name>
</gene>
<comment type="caution">
    <text evidence="1">The sequence shown here is derived from an EMBL/GenBank/DDBJ whole genome shotgun (WGS) entry which is preliminary data.</text>
</comment>
<protein>
    <submittedName>
        <fullName evidence="1">Uncharacterized protein</fullName>
    </submittedName>
</protein>
<proteinExistence type="predicted"/>
<keyword evidence="2" id="KW-1185">Reference proteome</keyword>
<organism evidence="1 2">
    <name type="scientific">Terrilactibacillus laevilacticus</name>
    <dbReference type="NCBI Taxonomy" id="1380157"/>
    <lineage>
        <taxon>Bacteria</taxon>
        <taxon>Bacillati</taxon>
        <taxon>Bacillota</taxon>
        <taxon>Bacilli</taxon>
        <taxon>Bacillales</taxon>
        <taxon>Bacillaceae</taxon>
        <taxon>Terrilactibacillus</taxon>
    </lineage>
</organism>
<reference evidence="2" key="1">
    <citation type="journal article" date="2019" name="Int. J. Syst. Evol. Microbiol.">
        <title>The Global Catalogue of Microorganisms (GCM) 10K type strain sequencing project: providing services to taxonomists for standard genome sequencing and annotation.</title>
        <authorList>
            <consortium name="The Broad Institute Genomics Platform"/>
            <consortium name="The Broad Institute Genome Sequencing Center for Infectious Disease"/>
            <person name="Wu L."/>
            <person name="Ma J."/>
        </authorList>
    </citation>
    <scope>NUCLEOTIDE SEQUENCE [LARGE SCALE GENOMIC DNA]</scope>
    <source>
        <strain evidence="2">TISTR 2241</strain>
    </source>
</reference>
<evidence type="ECO:0000313" key="2">
    <source>
        <dbReference type="Proteomes" id="UP001597458"/>
    </source>
</evidence>
<name>A0ABW5PSA5_9BACI</name>
<sequence>MIVFTDRGWHIESDQYADELLNEWKKNILLISSSFVFSPLE</sequence>
<evidence type="ECO:0000313" key="1">
    <source>
        <dbReference type="EMBL" id="MFD2617748.1"/>
    </source>
</evidence>
<dbReference type="EMBL" id="JBHUMR010000014">
    <property type="protein sequence ID" value="MFD2617748.1"/>
    <property type="molecule type" value="Genomic_DNA"/>
</dbReference>